<dbReference type="Pfam" id="PF13880">
    <property type="entry name" value="Acetyltransf_13"/>
    <property type="match status" value="1"/>
</dbReference>
<dbReference type="CDD" id="cd04301">
    <property type="entry name" value="NAT_SF"/>
    <property type="match status" value="1"/>
</dbReference>
<dbReference type="GO" id="GO:0061733">
    <property type="term" value="F:protein-lysine-acetyltransferase activity"/>
    <property type="evidence" value="ECO:0007669"/>
    <property type="project" value="TreeGrafter"/>
</dbReference>
<dbReference type="STRING" id="225359.A0A2S4PKD8"/>
<dbReference type="InterPro" id="IPR028009">
    <property type="entry name" value="ESCO_Acetyltransf_dom"/>
</dbReference>
<organism evidence="3 4">
    <name type="scientific">Erysiphe pulchra</name>
    <dbReference type="NCBI Taxonomy" id="225359"/>
    <lineage>
        <taxon>Eukaryota</taxon>
        <taxon>Fungi</taxon>
        <taxon>Dikarya</taxon>
        <taxon>Ascomycota</taxon>
        <taxon>Pezizomycotina</taxon>
        <taxon>Leotiomycetes</taxon>
        <taxon>Erysiphales</taxon>
        <taxon>Erysiphaceae</taxon>
        <taxon>Erysiphe</taxon>
    </lineage>
</organism>
<evidence type="ECO:0000313" key="4">
    <source>
        <dbReference type="Proteomes" id="UP000237438"/>
    </source>
</evidence>
<gene>
    <name evidence="3" type="ORF">EPUL_005362</name>
</gene>
<dbReference type="GO" id="GO:0007064">
    <property type="term" value="P:mitotic sister chromatid cohesion"/>
    <property type="evidence" value="ECO:0007669"/>
    <property type="project" value="TreeGrafter"/>
</dbReference>
<dbReference type="OrthoDB" id="428854at2759"/>
<feature type="compositionally biased region" description="Polar residues" evidence="1">
    <location>
        <begin position="1"/>
        <end position="19"/>
    </location>
</feature>
<accession>A0A2S4PKD8</accession>
<comment type="caution">
    <text evidence="3">The sequence shown here is derived from an EMBL/GenBank/DDBJ whole genome shotgun (WGS) entry which is preliminary data.</text>
</comment>
<evidence type="ECO:0000313" key="3">
    <source>
        <dbReference type="EMBL" id="POS82512.1"/>
    </source>
</evidence>
<keyword evidence="4" id="KW-1185">Reference proteome</keyword>
<feature type="region of interest" description="Disordered" evidence="1">
    <location>
        <begin position="1"/>
        <end position="27"/>
    </location>
</feature>
<dbReference type="SUPFAM" id="SSF55729">
    <property type="entry name" value="Acyl-CoA N-acyltransferases (Nat)"/>
    <property type="match status" value="1"/>
</dbReference>
<sequence>MTSIARKTYTRRTANTSDESSNKRRCTEKSCTAHLASRNESSAQRPISFGTSESNLRNDIRSFLLPATSPSIPFSHKTVLPNISSSSSQTKRKKRRLRLTVSEAKDVSAKANENHHPSTRLIQQTIAGTGKELVSCKTCGMVYAFWEEKQHNLYHQKLDLEYLPIIKCKKAAIYEQKFENSVLRIQVLNRNMEKALRNLGEKAIQFSSNNGLEMDHIESNTLWGLIPNPHDASDHVHVPHYKLYMMFYESQLIALLLAERIGYADQLHSNFLIKNKSDKPKLTTRVLKEEQYSNQNNFRQKVFMSIERLWVHQGYQRKGLATMIIDEARKEFLHPLVLSKSEVAISWPSNNGDKFFRRYFCGNFEFSPYLINPADTISIR</sequence>
<dbReference type="GO" id="GO:0000785">
    <property type="term" value="C:chromatin"/>
    <property type="evidence" value="ECO:0007669"/>
    <property type="project" value="TreeGrafter"/>
</dbReference>
<dbReference type="GO" id="GO:0005634">
    <property type="term" value="C:nucleus"/>
    <property type="evidence" value="ECO:0007669"/>
    <property type="project" value="TreeGrafter"/>
</dbReference>
<reference evidence="3 4" key="1">
    <citation type="submission" date="2017-10" db="EMBL/GenBank/DDBJ databases">
        <title>Development of genomic resources for the powdery mildew, Erysiphe pulchra.</title>
        <authorList>
            <person name="Wadl P.A."/>
            <person name="Mack B.M."/>
            <person name="Moore G."/>
            <person name="Beltz S.B."/>
        </authorList>
    </citation>
    <scope>NUCLEOTIDE SEQUENCE [LARGE SCALE GENOMIC DNA]</scope>
    <source>
        <strain evidence="3">Cflorida</strain>
    </source>
</reference>
<dbReference type="AlphaFoldDB" id="A0A2S4PKD8"/>
<evidence type="ECO:0000256" key="1">
    <source>
        <dbReference type="SAM" id="MobiDB-lite"/>
    </source>
</evidence>
<dbReference type="EMBL" id="PEDP01002685">
    <property type="protein sequence ID" value="POS82512.1"/>
    <property type="molecule type" value="Genomic_DNA"/>
</dbReference>
<protein>
    <recommendedName>
        <fullName evidence="2">N-acetyltransferase ESCO acetyl-transferase domain-containing protein</fullName>
    </recommendedName>
</protein>
<dbReference type="PANTHER" id="PTHR45884">
    <property type="entry name" value="N-ACETYLTRANSFERASE ECO"/>
    <property type="match status" value="1"/>
</dbReference>
<feature type="region of interest" description="Disordered" evidence="1">
    <location>
        <begin position="76"/>
        <end position="97"/>
    </location>
</feature>
<proteinExistence type="predicted"/>
<name>A0A2S4PKD8_9PEZI</name>
<evidence type="ECO:0000259" key="2">
    <source>
        <dbReference type="Pfam" id="PF13880"/>
    </source>
</evidence>
<dbReference type="PANTHER" id="PTHR45884:SF2">
    <property type="entry name" value="N-ACETYLTRANSFERASE ECO"/>
    <property type="match status" value="1"/>
</dbReference>
<dbReference type="InterPro" id="IPR016181">
    <property type="entry name" value="Acyl_CoA_acyltransferase"/>
</dbReference>
<dbReference type="Proteomes" id="UP000237438">
    <property type="component" value="Unassembled WGS sequence"/>
</dbReference>
<feature type="domain" description="N-acetyltransferase ESCO acetyl-transferase" evidence="2">
    <location>
        <begin position="301"/>
        <end position="367"/>
    </location>
</feature>